<keyword evidence="3" id="KW-1185">Reference proteome</keyword>
<gene>
    <name evidence="2" type="ORF">ALC62_06349</name>
</gene>
<evidence type="ECO:0000256" key="1">
    <source>
        <dbReference type="SAM" id="MobiDB-lite"/>
    </source>
</evidence>
<proteinExistence type="predicted"/>
<dbReference type="Proteomes" id="UP000078542">
    <property type="component" value="Unassembled WGS sequence"/>
</dbReference>
<sequence>MPSCREDVVSGEPNTISNIINTIHYNQTIPYRQQQHQVADNSQQHQPIMQQTHQQTPTQQVQPHSAVAAPIEGTQYWYGYPSRAIPATPALHPQHQPSSIPQFFNHADVMSGWHYTTQYSPYIQYQSQHLHFQTQSQSQQHQTQELEHHSPSEQRIQSHLSQPHLQQNSPPEQLYQHPSPQQHLHSSPPQQVCPQHPSPHQHLQNSPPQQLCQQLTTSSPQLQQNSPSQQHNQSITTNPLPQQRIQQRLAKHQLQGSSPPQFFQQNSPPQYLQPQIPSREQEYEISYRRVLKWGIRNIDMAFRNQYPSATARINGNIDGNMNGSLNGSLSGSMNGSNNSNNSTSPTTPPNFHTLSYNDLSCTSRNITSMNCKIFARTFIDTLYIYVSYQINKTMRERERQHIFLLIKNIQTSSYKTQKKQW</sequence>
<evidence type="ECO:0000313" key="3">
    <source>
        <dbReference type="Proteomes" id="UP000078542"/>
    </source>
</evidence>
<feature type="compositionally biased region" description="Polar residues" evidence="1">
    <location>
        <begin position="235"/>
        <end position="246"/>
    </location>
</feature>
<feature type="region of interest" description="Disordered" evidence="1">
    <location>
        <begin position="324"/>
        <end position="349"/>
    </location>
</feature>
<evidence type="ECO:0000313" key="2">
    <source>
        <dbReference type="EMBL" id="KYN02772.1"/>
    </source>
</evidence>
<accession>A0A195CQL8</accession>
<feature type="compositionally biased region" description="Polar residues" evidence="1">
    <location>
        <begin position="153"/>
        <end position="171"/>
    </location>
</feature>
<dbReference type="AlphaFoldDB" id="A0A195CQL8"/>
<feature type="compositionally biased region" description="Low complexity" evidence="1">
    <location>
        <begin position="130"/>
        <end position="143"/>
    </location>
</feature>
<feature type="compositionally biased region" description="Low complexity" evidence="1">
    <location>
        <begin position="206"/>
        <end position="234"/>
    </location>
</feature>
<name>A0A195CQL8_9HYME</name>
<dbReference type="EMBL" id="KQ977440">
    <property type="protein sequence ID" value="KYN02772.1"/>
    <property type="molecule type" value="Genomic_DNA"/>
</dbReference>
<protein>
    <submittedName>
        <fullName evidence="2">Uncharacterized protein</fullName>
    </submittedName>
</protein>
<organism evidence="2 3">
    <name type="scientific">Cyphomyrmex costatus</name>
    <dbReference type="NCBI Taxonomy" id="456900"/>
    <lineage>
        <taxon>Eukaryota</taxon>
        <taxon>Metazoa</taxon>
        <taxon>Ecdysozoa</taxon>
        <taxon>Arthropoda</taxon>
        <taxon>Hexapoda</taxon>
        <taxon>Insecta</taxon>
        <taxon>Pterygota</taxon>
        <taxon>Neoptera</taxon>
        <taxon>Endopterygota</taxon>
        <taxon>Hymenoptera</taxon>
        <taxon>Apocrita</taxon>
        <taxon>Aculeata</taxon>
        <taxon>Formicoidea</taxon>
        <taxon>Formicidae</taxon>
        <taxon>Myrmicinae</taxon>
        <taxon>Cyphomyrmex</taxon>
    </lineage>
</organism>
<feature type="compositionally biased region" description="Low complexity" evidence="1">
    <location>
        <begin position="324"/>
        <end position="345"/>
    </location>
</feature>
<feature type="compositionally biased region" description="Low complexity" evidence="1">
    <location>
        <begin position="173"/>
        <end position="190"/>
    </location>
</feature>
<feature type="region of interest" description="Disordered" evidence="1">
    <location>
        <begin position="130"/>
        <end position="279"/>
    </location>
</feature>
<feature type="compositionally biased region" description="Low complexity" evidence="1">
    <location>
        <begin position="257"/>
        <end position="270"/>
    </location>
</feature>
<reference evidence="2 3" key="1">
    <citation type="submission" date="2016-03" db="EMBL/GenBank/DDBJ databases">
        <title>Cyphomyrmex costatus WGS genome.</title>
        <authorList>
            <person name="Nygaard S."/>
            <person name="Hu H."/>
            <person name="Boomsma J."/>
            <person name="Zhang G."/>
        </authorList>
    </citation>
    <scope>NUCLEOTIDE SEQUENCE [LARGE SCALE GENOMIC DNA]</scope>
    <source>
        <strain evidence="2">MS0001</strain>
        <tissue evidence="2">Whole body</tissue>
    </source>
</reference>